<dbReference type="EMBL" id="JAGIOO010000001">
    <property type="protein sequence ID" value="MBP2471923.1"/>
    <property type="molecule type" value="Genomic_DNA"/>
</dbReference>
<dbReference type="PANTHER" id="PTHR34847">
    <property type="entry name" value="NODULATION PROTEIN U"/>
    <property type="match status" value="1"/>
</dbReference>
<accession>A0ABS5A5P8</accession>
<feature type="domain" description="Carbamoyltransferase C-terminal" evidence="3">
    <location>
        <begin position="396"/>
        <end position="550"/>
    </location>
</feature>
<evidence type="ECO:0000313" key="4">
    <source>
        <dbReference type="EMBL" id="MBP2471923.1"/>
    </source>
</evidence>
<dbReference type="Pfam" id="PF02543">
    <property type="entry name" value="Carbam_trans_N"/>
    <property type="match status" value="1"/>
</dbReference>
<dbReference type="InterPro" id="IPR051338">
    <property type="entry name" value="NodU/CmcH_Carbamoyltrnsfr"/>
</dbReference>
<evidence type="ECO:0000313" key="5">
    <source>
        <dbReference type="Proteomes" id="UP001519363"/>
    </source>
</evidence>
<name>A0ABS5A5P8_9PSEU</name>
<reference evidence="4 5" key="1">
    <citation type="submission" date="2021-03" db="EMBL/GenBank/DDBJ databases">
        <title>Sequencing the genomes of 1000 actinobacteria strains.</title>
        <authorList>
            <person name="Klenk H.-P."/>
        </authorList>
    </citation>
    <scope>NUCLEOTIDE SEQUENCE [LARGE SCALE GENOMIC DNA]</scope>
    <source>
        <strain evidence="4 5">DSM 44580</strain>
    </source>
</reference>
<dbReference type="CDD" id="cd24033">
    <property type="entry name" value="ASKHA_NBD_NodU_CmcH-like_N"/>
    <property type="match status" value="1"/>
</dbReference>
<dbReference type="InterPro" id="IPR031730">
    <property type="entry name" value="Carbam_trans_C"/>
</dbReference>
<gene>
    <name evidence="4" type="ORF">JOF53_000795</name>
</gene>
<evidence type="ECO:0000259" key="3">
    <source>
        <dbReference type="Pfam" id="PF16861"/>
    </source>
</evidence>
<sequence>MTVEHFLSAYVSATGPASLYWQRHDQCVALWRKEEDRVELVRYWELERLSGLKHHVWPFFTEERRAGLFAELLRTEGLTPEDVTCVWGLPENGASDGIRALAKRARVSVHSLGHLFGSLLMDARVFREETIVALAIDGGPDFVLEDRVPPHWYSGAVVRAGELSIRPVESPGLLYTAAVMVFGQEPGTLMAATSVCPCRADIPALSDETIAGLTFYGAVDGGWATATRTLTEAVEQARALLANGVIGGCGEDRITPEEHVRTAVMHRVQELAEEIAVRNVRRLLAEFDVDPTTAHLGMSGGSALNCPTNTRLLEEFGFRSLLCPPCANDGGQALGLGLAGFYAAGVLPAAEFRFPGAYRGPDDLGTEEALREFGAAVVSATDFEPARFVADVEAGPVAWVDGASEIGPRALGHRSLLADPRTEAAKDRLNEIKDRQWWRPVAPLVLEDRVGEWFDGGRRSPYMLEVFRVAAAKRDLVPAIAHLDGTARAQTVSAADDLRLHAALTAFAEHTGVPVLCNTSLNAKGEPIIQTAGQAFAYCLAKNVPVLYLAGRRYELDTTALPVPASGPRVREAGPFAGQEADRDALWAELAEQGIGVELMALIARAPQLASSLGSERARAKLRALADRTVQSDLAWLAYIDHIRAMYGPGGTFEGAFTEGGTTEDALMPLVSDLMQQHSAG</sequence>
<dbReference type="Pfam" id="PF16861">
    <property type="entry name" value="Carbam_trans_C"/>
    <property type="match status" value="1"/>
</dbReference>
<dbReference type="Gene3D" id="3.90.870.20">
    <property type="entry name" value="Carbamoyltransferase, C-terminal domain"/>
    <property type="match status" value="1"/>
</dbReference>
<feature type="domain" description="Carbamoyltransferase" evidence="2">
    <location>
        <begin position="265"/>
        <end position="335"/>
    </location>
</feature>
<dbReference type="PANTHER" id="PTHR34847:SF1">
    <property type="entry name" value="NODULATION PROTEIN U"/>
    <property type="match status" value="1"/>
</dbReference>
<evidence type="ECO:0000259" key="2">
    <source>
        <dbReference type="Pfam" id="PF02543"/>
    </source>
</evidence>
<evidence type="ECO:0008006" key="6">
    <source>
        <dbReference type="Google" id="ProtNLM"/>
    </source>
</evidence>
<organism evidence="4 5">
    <name type="scientific">Crossiella equi</name>
    <dbReference type="NCBI Taxonomy" id="130796"/>
    <lineage>
        <taxon>Bacteria</taxon>
        <taxon>Bacillati</taxon>
        <taxon>Actinomycetota</taxon>
        <taxon>Actinomycetes</taxon>
        <taxon>Pseudonocardiales</taxon>
        <taxon>Pseudonocardiaceae</taxon>
        <taxon>Crossiella</taxon>
    </lineage>
</organism>
<keyword evidence="5" id="KW-1185">Reference proteome</keyword>
<comment type="similarity">
    <text evidence="1">Belongs to the NodU/CmcH family.</text>
</comment>
<dbReference type="InterPro" id="IPR003696">
    <property type="entry name" value="Carbtransf_dom"/>
</dbReference>
<dbReference type="Proteomes" id="UP001519363">
    <property type="component" value="Unassembled WGS sequence"/>
</dbReference>
<dbReference type="InterPro" id="IPR038152">
    <property type="entry name" value="Carbam_trans_C_sf"/>
</dbReference>
<dbReference type="Gene3D" id="3.30.420.40">
    <property type="match status" value="1"/>
</dbReference>
<comment type="caution">
    <text evidence="4">The sequence shown here is derived from an EMBL/GenBank/DDBJ whole genome shotgun (WGS) entry which is preliminary data.</text>
</comment>
<proteinExistence type="inferred from homology"/>
<dbReference type="RefSeq" id="WP_086781666.1">
    <property type="nucleotide sequence ID" value="NZ_JAGIOO010000001.1"/>
</dbReference>
<protein>
    <recommendedName>
        <fullName evidence="6">Carbamoyltransferase</fullName>
    </recommendedName>
</protein>
<evidence type="ECO:0000256" key="1">
    <source>
        <dbReference type="ARBA" id="ARBA00006129"/>
    </source>
</evidence>